<organism evidence="2">
    <name type="scientific">Arion vulgaris</name>
    <dbReference type="NCBI Taxonomy" id="1028688"/>
    <lineage>
        <taxon>Eukaryota</taxon>
        <taxon>Metazoa</taxon>
        <taxon>Spiralia</taxon>
        <taxon>Lophotrochozoa</taxon>
        <taxon>Mollusca</taxon>
        <taxon>Gastropoda</taxon>
        <taxon>Heterobranchia</taxon>
        <taxon>Euthyneura</taxon>
        <taxon>Panpulmonata</taxon>
        <taxon>Eupulmonata</taxon>
        <taxon>Stylommatophora</taxon>
        <taxon>Helicina</taxon>
        <taxon>Arionoidea</taxon>
        <taxon>Arionidae</taxon>
        <taxon>Arion</taxon>
    </lineage>
</organism>
<gene>
    <name evidence="2" type="primary">ORF99607</name>
    <name evidence="1" type="synonym">ORF99604</name>
</gene>
<proteinExistence type="predicted"/>
<evidence type="ECO:0000313" key="2">
    <source>
        <dbReference type="EMBL" id="CEK76347.1"/>
    </source>
</evidence>
<sequence>MKCEIKKVAMYRLDKCNKQNCTSRTVPKISVFNQGATLTISMHIFKYLFGETT</sequence>
<dbReference type="EMBL" id="HACG01029482">
    <property type="protein sequence ID" value="CEK76347.1"/>
    <property type="molecule type" value="Transcribed_RNA"/>
</dbReference>
<reference evidence="2" key="1">
    <citation type="submission" date="2014-12" db="EMBL/GenBank/DDBJ databases">
        <title>Insight into the proteome of Arion vulgaris.</title>
        <authorList>
            <person name="Aradska J."/>
            <person name="Bulat T."/>
            <person name="Smidak R."/>
            <person name="Sarate P."/>
            <person name="Gangsoo J."/>
            <person name="Sialana F."/>
            <person name="Bilban M."/>
            <person name="Lubec G."/>
        </authorList>
    </citation>
    <scope>NUCLEOTIDE SEQUENCE</scope>
    <source>
        <tissue evidence="2">Skin</tissue>
    </source>
</reference>
<evidence type="ECO:0000313" key="1">
    <source>
        <dbReference type="EMBL" id="CEK76346.1"/>
    </source>
</evidence>
<protein>
    <submittedName>
        <fullName evidence="2">Uncharacterized protein</fullName>
    </submittedName>
</protein>
<accession>A0A0B7A6Q8</accession>
<dbReference type="AlphaFoldDB" id="A0A0B7A6Q8"/>
<name>A0A0B7A6Q8_9EUPU</name>
<dbReference type="EMBL" id="HACG01029481">
    <property type="protein sequence ID" value="CEK76346.1"/>
    <property type="molecule type" value="Transcribed_RNA"/>
</dbReference>